<comment type="pathway">
    <text evidence="2">Secondary metabolite biosynthesis.</text>
</comment>
<evidence type="ECO:0000256" key="6">
    <source>
        <dbReference type="ARBA" id="ARBA00023004"/>
    </source>
</evidence>
<dbReference type="SUPFAM" id="SSF48264">
    <property type="entry name" value="Cytochrome P450"/>
    <property type="match status" value="1"/>
</dbReference>
<evidence type="ECO:0000256" key="3">
    <source>
        <dbReference type="ARBA" id="ARBA00022617"/>
    </source>
</evidence>
<evidence type="ECO:0000256" key="7">
    <source>
        <dbReference type="ARBA" id="ARBA00023033"/>
    </source>
</evidence>
<dbReference type="AlphaFoldDB" id="A0A8H3F322"/>
<dbReference type="PRINTS" id="PR00385">
    <property type="entry name" value="P450"/>
</dbReference>
<dbReference type="Pfam" id="PF00067">
    <property type="entry name" value="p450"/>
    <property type="match status" value="1"/>
</dbReference>
<evidence type="ECO:0000313" key="9">
    <source>
        <dbReference type="EMBL" id="CAF9914788.1"/>
    </source>
</evidence>
<dbReference type="InterPro" id="IPR002401">
    <property type="entry name" value="Cyt_P450_E_grp-I"/>
</dbReference>
<dbReference type="PANTHER" id="PTHR24305">
    <property type="entry name" value="CYTOCHROME P450"/>
    <property type="match status" value="1"/>
</dbReference>
<accession>A0A8H3F322</accession>
<evidence type="ECO:0000313" key="10">
    <source>
        <dbReference type="Proteomes" id="UP000664169"/>
    </source>
</evidence>
<dbReference type="GO" id="GO:0004497">
    <property type="term" value="F:monooxygenase activity"/>
    <property type="evidence" value="ECO:0007669"/>
    <property type="project" value="UniProtKB-KW"/>
</dbReference>
<evidence type="ECO:0000256" key="8">
    <source>
        <dbReference type="PIRSR" id="PIRSR602401-1"/>
    </source>
</evidence>
<dbReference type="GO" id="GO:0020037">
    <property type="term" value="F:heme binding"/>
    <property type="evidence" value="ECO:0007669"/>
    <property type="project" value="InterPro"/>
</dbReference>
<dbReference type="GO" id="GO:0005506">
    <property type="term" value="F:iron ion binding"/>
    <property type="evidence" value="ECO:0007669"/>
    <property type="project" value="InterPro"/>
</dbReference>
<keyword evidence="7" id="KW-0503">Monooxygenase</keyword>
<dbReference type="PRINTS" id="PR00463">
    <property type="entry name" value="EP450I"/>
</dbReference>
<evidence type="ECO:0000256" key="4">
    <source>
        <dbReference type="ARBA" id="ARBA00022723"/>
    </source>
</evidence>
<dbReference type="InterPro" id="IPR036396">
    <property type="entry name" value="Cyt_P450_sf"/>
</dbReference>
<dbReference type="PANTHER" id="PTHR24305:SF107">
    <property type="entry name" value="P450, PUTATIVE (EUROFUNG)-RELATED"/>
    <property type="match status" value="1"/>
</dbReference>
<proteinExistence type="predicted"/>
<keyword evidence="4 8" id="KW-0479">Metal-binding</keyword>
<feature type="binding site" description="axial binding residue" evidence="8">
    <location>
        <position position="494"/>
    </location>
    <ligand>
        <name>heme</name>
        <dbReference type="ChEBI" id="CHEBI:30413"/>
    </ligand>
    <ligandPart>
        <name>Fe</name>
        <dbReference type="ChEBI" id="CHEBI:18248"/>
    </ligandPart>
</feature>
<keyword evidence="6 8" id="KW-0408">Iron</keyword>
<evidence type="ECO:0000256" key="1">
    <source>
        <dbReference type="ARBA" id="ARBA00001971"/>
    </source>
</evidence>
<gene>
    <name evidence="9" type="ORF">GOMPHAMPRED_008272</name>
</gene>
<dbReference type="InterPro" id="IPR050121">
    <property type="entry name" value="Cytochrome_P450_monoxygenase"/>
</dbReference>
<evidence type="ECO:0008006" key="11">
    <source>
        <dbReference type="Google" id="ProtNLM"/>
    </source>
</evidence>
<dbReference type="InterPro" id="IPR001128">
    <property type="entry name" value="Cyt_P450"/>
</dbReference>
<evidence type="ECO:0000256" key="2">
    <source>
        <dbReference type="ARBA" id="ARBA00005179"/>
    </source>
</evidence>
<dbReference type="OrthoDB" id="10029320at2759"/>
<dbReference type="GO" id="GO:0016705">
    <property type="term" value="F:oxidoreductase activity, acting on paired donors, with incorporation or reduction of molecular oxygen"/>
    <property type="evidence" value="ECO:0007669"/>
    <property type="project" value="InterPro"/>
</dbReference>
<keyword evidence="10" id="KW-1185">Reference proteome</keyword>
<comment type="caution">
    <text evidence="9">The sequence shown here is derived from an EMBL/GenBank/DDBJ whole genome shotgun (WGS) entry which is preliminary data.</text>
</comment>
<name>A0A8H3F322_9LECA</name>
<comment type="cofactor">
    <cofactor evidence="1 8">
        <name>heme</name>
        <dbReference type="ChEBI" id="CHEBI:30413"/>
    </cofactor>
</comment>
<sequence>MLKTIGAVLVAIFSLVSYYVYDLIQKRRQLDGLPQPPMKNLLLGHLHLADECSKLFKGLHPHVYANYLRSKYNLPEVFYIDWRPFGPLWVMFADPELASKYITTEQSLQKSLFETEYVDCVLGKGNMVTIEGAHHKFVRSMFNPGFSLNNIMSMAGQIVDDVVVFRNKLRKLAETNEWFQMEEEATQLTIDVIGRLTFDVSLDCQKQPHKIARLFRQRLLLLGDQTSIFPWEDVSLTRPFKLWWNYRQLDKAINDELDAKILRRANELSLDGKSSKKSSIDLALNAYEKEQAMGNIIGEKKGLEAIRIDAPHKLPASLRTDLNQSIKTFIFAGHDTSSSVISWSFYLLHRYPECQAKVTEELNTIFGVGSDIAEKIKTDPYLLNKCHYLTAIVKEAMRLFNPASTLRSVNGKLANQKTTLTDPKTGQTLPMLMSNNALWPLAHMIHRNTRFFPEPTKFVPERFLPSQTPYPDAELFTPAGKDAFRPFEKGPRNCIGQELAMTEIKITLAICVRDLDFVVEYPGEAPDPQPPIPESAAAEVAEGTEYGDALRGAIKTGKPFVRRYEGHRTYQILKGSAKPDGGLPGRIYLRK</sequence>
<evidence type="ECO:0000256" key="5">
    <source>
        <dbReference type="ARBA" id="ARBA00023002"/>
    </source>
</evidence>
<reference evidence="9" key="1">
    <citation type="submission" date="2021-03" db="EMBL/GenBank/DDBJ databases">
        <authorList>
            <person name="Tagirdzhanova G."/>
        </authorList>
    </citation>
    <scope>NUCLEOTIDE SEQUENCE</scope>
</reference>
<dbReference type="Gene3D" id="1.10.630.10">
    <property type="entry name" value="Cytochrome P450"/>
    <property type="match status" value="1"/>
</dbReference>
<dbReference type="Proteomes" id="UP000664169">
    <property type="component" value="Unassembled WGS sequence"/>
</dbReference>
<protein>
    <recommendedName>
        <fullName evidence="11">Cytochrome P450</fullName>
    </recommendedName>
</protein>
<dbReference type="EMBL" id="CAJPDQ010000009">
    <property type="protein sequence ID" value="CAF9914788.1"/>
    <property type="molecule type" value="Genomic_DNA"/>
</dbReference>
<keyword evidence="5" id="KW-0560">Oxidoreductase</keyword>
<keyword evidence="3 8" id="KW-0349">Heme</keyword>
<organism evidence="9 10">
    <name type="scientific">Gomphillus americanus</name>
    <dbReference type="NCBI Taxonomy" id="1940652"/>
    <lineage>
        <taxon>Eukaryota</taxon>
        <taxon>Fungi</taxon>
        <taxon>Dikarya</taxon>
        <taxon>Ascomycota</taxon>
        <taxon>Pezizomycotina</taxon>
        <taxon>Lecanoromycetes</taxon>
        <taxon>OSLEUM clade</taxon>
        <taxon>Ostropomycetidae</taxon>
        <taxon>Ostropales</taxon>
        <taxon>Graphidaceae</taxon>
        <taxon>Gomphilloideae</taxon>
        <taxon>Gomphillus</taxon>
    </lineage>
</organism>